<gene>
    <name evidence="6" type="ORF">GSLYS_00011395001</name>
</gene>
<feature type="region of interest" description="Disordered" evidence="4">
    <location>
        <begin position="52"/>
        <end position="92"/>
    </location>
</feature>
<dbReference type="CDD" id="cd15547">
    <property type="entry name" value="PHD_SHPRH"/>
    <property type="match status" value="1"/>
</dbReference>
<dbReference type="InterPro" id="IPR011011">
    <property type="entry name" value="Znf_FYVE_PHD"/>
</dbReference>
<dbReference type="InterPro" id="IPR001965">
    <property type="entry name" value="Znf_PHD"/>
</dbReference>
<dbReference type="GO" id="GO:0005524">
    <property type="term" value="F:ATP binding"/>
    <property type="evidence" value="ECO:0007669"/>
    <property type="project" value="InterPro"/>
</dbReference>
<comment type="caution">
    <text evidence="6">The sequence shown here is derived from an EMBL/GenBank/DDBJ whole genome shotgun (WGS) entry which is preliminary data.</text>
</comment>
<keyword evidence="7" id="KW-1185">Reference proteome</keyword>
<protein>
    <recommendedName>
        <fullName evidence="5">Zinc finger PHD-type domain-containing protein</fullName>
    </recommendedName>
</protein>
<dbReference type="CDD" id="cd18070">
    <property type="entry name" value="DEXQc_SHPRH"/>
    <property type="match status" value="1"/>
</dbReference>
<evidence type="ECO:0000256" key="3">
    <source>
        <dbReference type="ARBA" id="ARBA00022833"/>
    </source>
</evidence>
<dbReference type="EMBL" id="CAXITT010000263">
    <property type="protein sequence ID" value="CAL1537482.1"/>
    <property type="molecule type" value="Genomic_DNA"/>
</dbReference>
<dbReference type="InterPro" id="IPR013083">
    <property type="entry name" value="Znf_RING/FYVE/PHD"/>
</dbReference>
<keyword evidence="2" id="KW-0863">Zinc-finger</keyword>
<feature type="non-terminal residue" evidence="6">
    <location>
        <position position="1"/>
    </location>
</feature>
<dbReference type="InterPro" id="IPR027417">
    <property type="entry name" value="P-loop_NTPase"/>
</dbReference>
<dbReference type="GO" id="GO:0000209">
    <property type="term" value="P:protein polyubiquitination"/>
    <property type="evidence" value="ECO:0007669"/>
    <property type="project" value="TreeGrafter"/>
</dbReference>
<keyword evidence="3" id="KW-0862">Zinc</keyword>
<evidence type="ECO:0000313" key="7">
    <source>
        <dbReference type="Proteomes" id="UP001497497"/>
    </source>
</evidence>
<evidence type="ECO:0000256" key="1">
    <source>
        <dbReference type="ARBA" id="ARBA00022723"/>
    </source>
</evidence>
<dbReference type="AlphaFoldDB" id="A0AAV2HTR8"/>
<dbReference type="GO" id="GO:0008270">
    <property type="term" value="F:zinc ion binding"/>
    <property type="evidence" value="ECO:0007669"/>
    <property type="project" value="UniProtKB-KW"/>
</dbReference>
<dbReference type="PANTHER" id="PTHR45865:SF1">
    <property type="entry name" value="E3 UBIQUITIN-PROTEIN LIGASE SHPRH"/>
    <property type="match status" value="1"/>
</dbReference>
<dbReference type="GO" id="GO:0061630">
    <property type="term" value="F:ubiquitin protein ligase activity"/>
    <property type="evidence" value="ECO:0007669"/>
    <property type="project" value="TreeGrafter"/>
</dbReference>
<sequence>KNDNTNILLSSLMSKGEHYVIEVDGVRQKGSIGSLSNGSNTRVISVKSFNPSPAQHAAPIRLEPHPDSSSPLGSDELSKNDPSLKGKRKRKGYEYVPVSDEEPGYFSTKLSAQKQFFECNCGQLDSEAETVKRGLHTVKCNLCGMSQHAECMNYDLKDPYRGEYLCPHCHALHTTIKSGATLIISPYSICHQWLEEINKHIKERSIKVYIYTGVARLGYIQPQTLAQQDIVITTYDVLRKELDYVNLPHTNSESGRRFRHPKRFLATPSPMVAVEWWRICLDEAQMVECVSTKTAEMALKLKAVNRWCVTGTPLMRSVEDIFGLLLFLGVDPFMVQQWFRLLLWEPFCHGFPEPMHQALSQVLWRTAKKDVIDQINLPCQTEEIHWLTFSPMEEHFYRRQYEIYLRNAYSFRHRAPHIQDPNTKLHALDRKTMSELLSPLFRLRQACCHPQIVRGEFVPLNKS</sequence>
<keyword evidence="1" id="KW-0479">Metal-binding</keyword>
<dbReference type="Gene3D" id="3.40.50.10810">
    <property type="entry name" value="Tandem AAA-ATPase domain"/>
    <property type="match status" value="1"/>
</dbReference>
<dbReference type="InterPro" id="IPR052583">
    <property type="entry name" value="ATP-helicase/E3_Ub-Ligase"/>
</dbReference>
<dbReference type="PANTHER" id="PTHR45865">
    <property type="entry name" value="E3 UBIQUITIN-PROTEIN LIGASE SHPRH FAMILY MEMBER"/>
    <property type="match status" value="1"/>
</dbReference>
<dbReference type="SUPFAM" id="SSF52540">
    <property type="entry name" value="P-loop containing nucleoside triphosphate hydrolases"/>
    <property type="match status" value="1"/>
</dbReference>
<accession>A0AAV2HTR8</accession>
<dbReference type="GO" id="GO:0005634">
    <property type="term" value="C:nucleus"/>
    <property type="evidence" value="ECO:0007669"/>
    <property type="project" value="TreeGrafter"/>
</dbReference>
<evidence type="ECO:0000259" key="5">
    <source>
        <dbReference type="SMART" id="SM00249"/>
    </source>
</evidence>
<name>A0AAV2HTR8_LYMST</name>
<dbReference type="InterPro" id="IPR038718">
    <property type="entry name" value="SNF2-like_sf"/>
</dbReference>
<reference evidence="6 7" key="1">
    <citation type="submission" date="2024-04" db="EMBL/GenBank/DDBJ databases">
        <authorList>
            <consortium name="Genoscope - CEA"/>
            <person name="William W."/>
        </authorList>
    </citation>
    <scope>NUCLEOTIDE SEQUENCE [LARGE SCALE GENOMIC DNA]</scope>
</reference>
<dbReference type="SUPFAM" id="SSF57903">
    <property type="entry name" value="FYVE/PHD zinc finger"/>
    <property type="match status" value="1"/>
</dbReference>
<evidence type="ECO:0000256" key="2">
    <source>
        <dbReference type="ARBA" id="ARBA00022771"/>
    </source>
</evidence>
<evidence type="ECO:0000313" key="6">
    <source>
        <dbReference type="EMBL" id="CAL1537482.1"/>
    </source>
</evidence>
<feature type="domain" description="Zinc finger PHD-type" evidence="5">
    <location>
        <begin position="118"/>
        <end position="170"/>
    </location>
</feature>
<dbReference type="InterPro" id="IPR000330">
    <property type="entry name" value="SNF2_N"/>
</dbReference>
<dbReference type="FunFam" id="3.40.50.10810:FF:000013">
    <property type="entry name" value="E3 ubiquitin-protein ligase SHPRH isoform X2"/>
    <property type="match status" value="1"/>
</dbReference>
<proteinExistence type="predicted"/>
<dbReference type="GO" id="GO:0006974">
    <property type="term" value="P:DNA damage response"/>
    <property type="evidence" value="ECO:0007669"/>
    <property type="project" value="TreeGrafter"/>
</dbReference>
<dbReference type="Gene3D" id="3.30.40.10">
    <property type="entry name" value="Zinc/RING finger domain, C3HC4 (zinc finger)"/>
    <property type="match status" value="1"/>
</dbReference>
<dbReference type="Proteomes" id="UP001497497">
    <property type="component" value="Unassembled WGS sequence"/>
</dbReference>
<dbReference type="Pfam" id="PF00176">
    <property type="entry name" value="SNF2-rel_dom"/>
    <property type="match status" value="1"/>
</dbReference>
<organism evidence="6 7">
    <name type="scientific">Lymnaea stagnalis</name>
    <name type="common">Great pond snail</name>
    <name type="synonym">Helix stagnalis</name>
    <dbReference type="NCBI Taxonomy" id="6523"/>
    <lineage>
        <taxon>Eukaryota</taxon>
        <taxon>Metazoa</taxon>
        <taxon>Spiralia</taxon>
        <taxon>Lophotrochozoa</taxon>
        <taxon>Mollusca</taxon>
        <taxon>Gastropoda</taxon>
        <taxon>Heterobranchia</taxon>
        <taxon>Euthyneura</taxon>
        <taxon>Panpulmonata</taxon>
        <taxon>Hygrophila</taxon>
        <taxon>Lymnaeoidea</taxon>
        <taxon>Lymnaeidae</taxon>
        <taxon>Lymnaea</taxon>
    </lineage>
</organism>
<evidence type="ECO:0000256" key="4">
    <source>
        <dbReference type="SAM" id="MobiDB-lite"/>
    </source>
</evidence>
<dbReference type="SMART" id="SM00249">
    <property type="entry name" value="PHD"/>
    <property type="match status" value="1"/>
</dbReference>